<keyword evidence="1" id="KW-1133">Transmembrane helix</keyword>
<keyword evidence="3" id="KW-1185">Reference proteome</keyword>
<dbReference type="PANTHER" id="PTHR34821">
    <property type="entry name" value="INNER MEMBRANE PROTEIN YDCZ"/>
    <property type="match status" value="1"/>
</dbReference>
<dbReference type="AlphaFoldDB" id="A0A934QD16"/>
<sequence>MARRGIPVWAALLGSGLAGVLVGVQSRINGGLSQQLGNGFVAAALSFSIGLVIMIAVTLCSRRARTGLRSVRADIRAGRLPVWTLLGGAGGAFFVLCQGLVAPLTGLALFTVGIVAGQVLGGLVLDRVGLGPGGRIDPTLTRVAGTALAIVAVVLAAGLGSGAGRATALVVFPVLVGVAVAGQSMVNGLVRASAQSAITSTLINFIVGAALLLVIAAGSVAIEGWPTTWPTSPVYYLGGLVGTVFIAVAAMLVRAAGVLLLSMSNVAGQLIAAVAFEAGLPLAGGLSQGMIIGALIALLAVVIAALPGRSRAS</sequence>
<feature type="transmembrane region" description="Helical" evidence="1">
    <location>
        <begin position="166"/>
        <end position="190"/>
    </location>
</feature>
<feature type="transmembrane region" description="Helical" evidence="1">
    <location>
        <begin position="286"/>
        <end position="306"/>
    </location>
</feature>
<dbReference type="Proteomes" id="UP000618733">
    <property type="component" value="Unassembled WGS sequence"/>
</dbReference>
<comment type="caution">
    <text evidence="2">The sequence shown here is derived from an EMBL/GenBank/DDBJ whole genome shotgun (WGS) entry which is preliminary data.</text>
</comment>
<dbReference type="EMBL" id="JAEHOI010000009">
    <property type="protein sequence ID" value="MBK0422411.1"/>
    <property type="molecule type" value="Genomic_DNA"/>
</dbReference>
<reference evidence="2" key="1">
    <citation type="submission" date="2020-12" db="EMBL/GenBank/DDBJ databases">
        <title>Leucobacter sp. CAS2, isolated from Chromium sludge.</title>
        <authorList>
            <person name="Xu Z."/>
        </authorList>
    </citation>
    <scope>NUCLEOTIDE SEQUENCE</scope>
    <source>
        <strain evidence="2">CSA2</strain>
    </source>
</reference>
<keyword evidence="1" id="KW-0812">Transmembrane</keyword>
<evidence type="ECO:0000313" key="2">
    <source>
        <dbReference type="EMBL" id="MBK0422411.1"/>
    </source>
</evidence>
<dbReference type="PANTHER" id="PTHR34821:SF2">
    <property type="entry name" value="INNER MEMBRANE PROTEIN YDCZ"/>
    <property type="match status" value="1"/>
</dbReference>
<dbReference type="Pfam" id="PF04657">
    <property type="entry name" value="DMT_YdcZ"/>
    <property type="match status" value="2"/>
</dbReference>
<proteinExistence type="predicted"/>
<feature type="transmembrane region" description="Helical" evidence="1">
    <location>
        <begin position="260"/>
        <end position="280"/>
    </location>
</feature>
<protein>
    <submittedName>
        <fullName evidence="2">DMT family transporter</fullName>
    </submittedName>
</protein>
<name>A0A934QD16_9MICO</name>
<feature type="transmembrane region" description="Helical" evidence="1">
    <location>
        <begin position="80"/>
        <end position="101"/>
    </location>
</feature>
<feature type="transmembrane region" description="Helical" evidence="1">
    <location>
        <begin position="234"/>
        <end position="253"/>
    </location>
</feature>
<dbReference type="GO" id="GO:0005886">
    <property type="term" value="C:plasma membrane"/>
    <property type="evidence" value="ECO:0007669"/>
    <property type="project" value="TreeGrafter"/>
</dbReference>
<dbReference type="RefSeq" id="WP_200132602.1">
    <property type="nucleotide sequence ID" value="NZ_JAEHOI010000009.1"/>
</dbReference>
<gene>
    <name evidence="2" type="ORF">JD292_10040</name>
</gene>
<organism evidence="2 3">
    <name type="scientific">Leucobacter edaphi</name>
    <dbReference type="NCBI Taxonomy" id="2796472"/>
    <lineage>
        <taxon>Bacteria</taxon>
        <taxon>Bacillati</taxon>
        <taxon>Actinomycetota</taxon>
        <taxon>Actinomycetes</taxon>
        <taxon>Micrococcales</taxon>
        <taxon>Microbacteriaceae</taxon>
        <taxon>Leucobacter</taxon>
    </lineage>
</organism>
<feature type="transmembrane region" description="Helical" evidence="1">
    <location>
        <begin position="36"/>
        <end position="59"/>
    </location>
</feature>
<dbReference type="InterPro" id="IPR006750">
    <property type="entry name" value="YdcZ"/>
</dbReference>
<accession>A0A934QD16</accession>
<evidence type="ECO:0000313" key="3">
    <source>
        <dbReference type="Proteomes" id="UP000618733"/>
    </source>
</evidence>
<keyword evidence="1" id="KW-0472">Membrane</keyword>
<feature type="transmembrane region" description="Helical" evidence="1">
    <location>
        <begin position="107"/>
        <end position="128"/>
    </location>
</feature>
<evidence type="ECO:0000256" key="1">
    <source>
        <dbReference type="SAM" id="Phobius"/>
    </source>
</evidence>
<feature type="transmembrane region" description="Helical" evidence="1">
    <location>
        <begin position="202"/>
        <end position="222"/>
    </location>
</feature>
<feature type="transmembrane region" description="Helical" evidence="1">
    <location>
        <begin position="140"/>
        <end position="160"/>
    </location>
</feature>